<keyword evidence="2" id="KW-1185">Reference proteome</keyword>
<dbReference type="OrthoDB" id="1862401at2759"/>
<dbReference type="Gene3D" id="2.60.120.330">
    <property type="entry name" value="B-lactam Antibiotic, Isopenicillin N Synthase, Chain"/>
    <property type="match status" value="1"/>
</dbReference>
<accession>A0A835UBA5</accession>
<organism evidence="1 2">
    <name type="scientific">Vanilla planifolia</name>
    <name type="common">Vanilla</name>
    <dbReference type="NCBI Taxonomy" id="51239"/>
    <lineage>
        <taxon>Eukaryota</taxon>
        <taxon>Viridiplantae</taxon>
        <taxon>Streptophyta</taxon>
        <taxon>Embryophyta</taxon>
        <taxon>Tracheophyta</taxon>
        <taxon>Spermatophyta</taxon>
        <taxon>Magnoliopsida</taxon>
        <taxon>Liliopsida</taxon>
        <taxon>Asparagales</taxon>
        <taxon>Orchidaceae</taxon>
        <taxon>Vanilloideae</taxon>
        <taxon>Vanilleae</taxon>
        <taxon>Vanilla</taxon>
    </lineage>
</organism>
<dbReference type="SUPFAM" id="SSF51197">
    <property type="entry name" value="Clavaminate synthase-like"/>
    <property type="match status" value="1"/>
</dbReference>
<evidence type="ECO:0000313" key="1">
    <source>
        <dbReference type="EMBL" id="KAG0453041.1"/>
    </source>
</evidence>
<dbReference type="Proteomes" id="UP000636800">
    <property type="component" value="Unassembled WGS sequence"/>
</dbReference>
<dbReference type="InterPro" id="IPR027443">
    <property type="entry name" value="IPNS-like_sf"/>
</dbReference>
<protein>
    <submittedName>
        <fullName evidence="1">Uncharacterized protein</fullName>
    </submittedName>
</protein>
<evidence type="ECO:0000313" key="2">
    <source>
        <dbReference type="Proteomes" id="UP000636800"/>
    </source>
</evidence>
<gene>
    <name evidence="1" type="ORF">HPP92_025705</name>
</gene>
<reference evidence="1 2" key="1">
    <citation type="journal article" date="2020" name="Nat. Food">
        <title>A phased Vanilla planifolia genome enables genetic improvement of flavour and production.</title>
        <authorList>
            <person name="Hasing T."/>
            <person name="Tang H."/>
            <person name="Brym M."/>
            <person name="Khazi F."/>
            <person name="Huang T."/>
            <person name="Chambers A.H."/>
        </authorList>
    </citation>
    <scope>NUCLEOTIDE SEQUENCE [LARGE SCALE GENOMIC DNA]</scope>
    <source>
        <tissue evidence="1">Leaf</tissue>
    </source>
</reference>
<sequence>MSYFIKRLLSIFLVAVPKQRRFKSADHQAVVNSCCSRLSIAAFQNPAPEAVVYPLAVREKETPVLEEPITFAEMYLKEDEP</sequence>
<dbReference type="AlphaFoldDB" id="A0A835UBA5"/>
<proteinExistence type="predicted"/>
<comment type="caution">
    <text evidence="1">The sequence shown here is derived from an EMBL/GenBank/DDBJ whole genome shotgun (WGS) entry which is preliminary data.</text>
</comment>
<dbReference type="EMBL" id="JADCNL010000014">
    <property type="protein sequence ID" value="KAG0453041.1"/>
    <property type="molecule type" value="Genomic_DNA"/>
</dbReference>
<name>A0A835UBA5_VANPL</name>